<comment type="cofactor">
    <cofactor evidence="1">
        <name>Mg(2+)</name>
        <dbReference type="ChEBI" id="CHEBI:18420"/>
    </cofactor>
</comment>
<accession>A0A520LM88</accession>
<evidence type="ECO:0000256" key="4">
    <source>
        <dbReference type="ARBA" id="ARBA00022723"/>
    </source>
</evidence>
<dbReference type="InterPro" id="IPR008949">
    <property type="entry name" value="Isoprenoid_synthase_dom_sf"/>
</dbReference>
<keyword evidence="5" id="KW-0460">Magnesium</keyword>
<dbReference type="GO" id="GO:0008299">
    <property type="term" value="P:isoprenoid biosynthetic process"/>
    <property type="evidence" value="ECO:0007669"/>
    <property type="project" value="InterPro"/>
</dbReference>
<evidence type="ECO:0000256" key="2">
    <source>
        <dbReference type="ARBA" id="ARBA00006706"/>
    </source>
</evidence>
<dbReference type="GO" id="GO:0004659">
    <property type="term" value="F:prenyltransferase activity"/>
    <property type="evidence" value="ECO:0007669"/>
    <property type="project" value="InterPro"/>
</dbReference>
<evidence type="ECO:0000256" key="3">
    <source>
        <dbReference type="ARBA" id="ARBA00022679"/>
    </source>
</evidence>
<dbReference type="InterPro" id="IPR033749">
    <property type="entry name" value="Polyprenyl_synt_CS"/>
</dbReference>
<comment type="caution">
    <text evidence="7">The sequence shown here is derived from an EMBL/GenBank/DDBJ whole genome shotgun (WGS) entry which is preliminary data.</text>
</comment>
<evidence type="ECO:0000313" key="7">
    <source>
        <dbReference type="EMBL" id="RZO06163.1"/>
    </source>
</evidence>
<dbReference type="InterPro" id="IPR000092">
    <property type="entry name" value="Polyprenyl_synt"/>
</dbReference>
<protein>
    <submittedName>
        <fullName evidence="7">Serralysin</fullName>
    </submittedName>
</protein>
<dbReference type="Proteomes" id="UP000318148">
    <property type="component" value="Unassembled WGS sequence"/>
</dbReference>
<dbReference type="SUPFAM" id="SSF48576">
    <property type="entry name" value="Terpenoid synthases"/>
    <property type="match status" value="1"/>
</dbReference>
<dbReference type="SFLD" id="SFLDS00005">
    <property type="entry name" value="Isoprenoid_Synthase_Type_I"/>
    <property type="match status" value="1"/>
</dbReference>
<dbReference type="PROSITE" id="PS00723">
    <property type="entry name" value="POLYPRENYL_SYNTHASE_1"/>
    <property type="match status" value="1"/>
</dbReference>
<dbReference type="Pfam" id="PF00348">
    <property type="entry name" value="polyprenyl_synt"/>
    <property type="match status" value="1"/>
</dbReference>
<dbReference type="EMBL" id="SHBO01000030">
    <property type="protein sequence ID" value="RZO06163.1"/>
    <property type="molecule type" value="Genomic_DNA"/>
</dbReference>
<dbReference type="GO" id="GO:0046872">
    <property type="term" value="F:metal ion binding"/>
    <property type="evidence" value="ECO:0007669"/>
    <property type="project" value="UniProtKB-KW"/>
</dbReference>
<comment type="similarity">
    <text evidence="2 6">Belongs to the FPP/GGPP synthase family.</text>
</comment>
<sequence>MSHVFKHPGVSLESKLSNLLLNEMPDIDSSLYSAAIHHFQRPGKAFRAHLALSSGIALKLEPESFLEWAAACELLHNASLVHDDISDASTHRRGRPSVNHHFGKDVALCLGDWMIAKAFELASRHHQYGGKLTSILSSVMQETCNGQVSDTVQRKISSLHSWQSIAKSKTAPLLMAPIEGIASIANLNYEKESLEKIVGLCGLAYQGRNDIDDIVPSTQKSSDLIGRKPNLVISLYAANNQHKTDSFTEWYNSNDIGAAGKWQKIIGVSDAIQQSNSLVDTWLIEANHSITTMPESLHNTLKHIVDSVKLPVKKISHNRLA</sequence>
<dbReference type="AlphaFoldDB" id="A0A520LM88"/>
<evidence type="ECO:0000256" key="6">
    <source>
        <dbReference type="RuleBase" id="RU004466"/>
    </source>
</evidence>
<keyword evidence="3 6" id="KW-0808">Transferase</keyword>
<dbReference type="PANTHER" id="PTHR12001:SF69">
    <property type="entry name" value="ALL TRANS-POLYPRENYL-DIPHOSPHATE SYNTHASE PDSS1"/>
    <property type="match status" value="1"/>
</dbReference>
<proteinExistence type="inferred from homology"/>
<reference evidence="7 8" key="1">
    <citation type="submission" date="2019-02" db="EMBL/GenBank/DDBJ databases">
        <title>Prokaryotic population dynamics and viral predation in marine succession experiment using metagenomics: the confinement effect.</title>
        <authorList>
            <person name="Haro-Moreno J.M."/>
            <person name="Rodriguez-Valera F."/>
            <person name="Lopez-Perez M."/>
        </authorList>
    </citation>
    <scope>NUCLEOTIDE SEQUENCE [LARGE SCALE GENOMIC DNA]</scope>
    <source>
        <strain evidence="7">MED-G169</strain>
    </source>
</reference>
<keyword evidence="4" id="KW-0479">Metal-binding</keyword>
<evidence type="ECO:0000256" key="1">
    <source>
        <dbReference type="ARBA" id="ARBA00001946"/>
    </source>
</evidence>
<dbReference type="PANTHER" id="PTHR12001">
    <property type="entry name" value="GERANYLGERANYL PYROPHOSPHATE SYNTHASE"/>
    <property type="match status" value="1"/>
</dbReference>
<evidence type="ECO:0000313" key="8">
    <source>
        <dbReference type="Proteomes" id="UP000318148"/>
    </source>
</evidence>
<evidence type="ECO:0000256" key="5">
    <source>
        <dbReference type="ARBA" id="ARBA00022842"/>
    </source>
</evidence>
<gene>
    <name evidence="7" type="ORF">EVB02_02785</name>
</gene>
<name>A0A520LM88_9GAMM</name>
<dbReference type="Gene3D" id="1.10.600.10">
    <property type="entry name" value="Farnesyl Diphosphate Synthase"/>
    <property type="match status" value="1"/>
</dbReference>
<organism evidence="7 8">
    <name type="scientific">SAR92 clade bacterium</name>
    <dbReference type="NCBI Taxonomy" id="2315479"/>
    <lineage>
        <taxon>Bacteria</taxon>
        <taxon>Pseudomonadati</taxon>
        <taxon>Pseudomonadota</taxon>
        <taxon>Gammaproteobacteria</taxon>
        <taxon>Cellvibrionales</taxon>
        <taxon>Porticoccaceae</taxon>
        <taxon>SAR92 clade</taxon>
    </lineage>
</organism>